<evidence type="ECO:0000256" key="3">
    <source>
        <dbReference type="ARBA" id="ARBA00022475"/>
    </source>
</evidence>
<proteinExistence type="predicted"/>
<feature type="transmembrane region" description="Helical" evidence="7">
    <location>
        <begin position="404"/>
        <end position="431"/>
    </location>
</feature>
<evidence type="ECO:0000259" key="8">
    <source>
        <dbReference type="PROSITE" id="PS50850"/>
    </source>
</evidence>
<dbReference type="CDD" id="cd17502">
    <property type="entry name" value="MFS_Azr1_MDR_like"/>
    <property type="match status" value="1"/>
</dbReference>
<feature type="transmembrane region" description="Helical" evidence="7">
    <location>
        <begin position="58"/>
        <end position="77"/>
    </location>
</feature>
<dbReference type="EMBL" id="JACHFJ010000003">
    <property type="protein sequence ID" value="MBB5372974.1"/>
    <property type="molecule type" value="Genomic_DNA"/>
</dbReference>
<feature type="transmembrane region" description="Helical" evidence="7">
    <location>
        <begin position="343"/>
        <end position="365"/>
    </location>
</feature>
<dbReference type="InterPro" id="IPR011701">
    <property type="entry name" value="MFS"/>
</dbReference>
<evidence type="ECO:0000256" key="5">
    <source>
        <dbReference type="ARBA" id="ARBA00022989"/>
    </source>
</evidence>
<evidence type="ECO:0000256" key="6">
    <source>
        <dbReference type="ARBA" id="ARBA00023136"/>
    </source>
</evidence>
<feature type="transmembrane region" description="Helical" evidence="7">
    <location>
        <begin position="311"/>
        <end position="331"/>
    </location>
</feature>
<feature type="transmembrane region" description="Helical" evidence="7">
    <location>
        <begin position="118"/>
        <end position="139"/>
    </location>
</feature>
<comment type="subcellular location">
    <subcellularLocation>
        <location evidence="1">Cell membrane</location>
        <topology evidence="1">Multi-pass membrane protein</topology>
    </subcellularLocation>
</comment>
<reference evidence="9 10" key="1">
    <citation type="submission" date="2020-08" db="EMBL/GenBank/DDBJ databases">
        <title>Genomic Encyclopedia of Type Strains, Phase IV (KMG-IV): sequencing the most valuable type-strain genomes for metagenomic binning, comparative biology and taxonomic classification.</title>
        <authorList>
            <person name="Goeker M."/>
        </authorList>
    </citation>
    <scope>NUCLEOTIDE SEQUENCE [LARGE SCALE GENOMIC DNA]</scope>
    <source>
        <strain evidence="9 10">DSM 27026</strain>
    </source>
</reference>
<dbReference type="PRINTS" id="PR01035">
    <property type="entry name" value="TCRTETA"/>
</dbReference>
<keyword evidence="3" id="KW-1003">Cell membrane</keyword>
<evidence type="ECO:0000256" key="7">
    <source>
        <dbReference type="SAM" id="Phobius"/>
    </source>
</evidence>
<dbReference type="Gene3D" id="1.20.1720.10">
    <property type="entry name" value="Multidrug resistance protein D"/>
    <property type="match status" value="1"/>
</dbReference>
<gene>
    <name evidence="9" type="ORF">HNP71_001225</name>
</gene>
<evidence type="ECO:0000256" key="4">
    <source>
        <dbReference type="ARBA" id="ARBA00022692"/>
    </source>
</evidence>
<feature type="transmembrane region" description="Helical" evidence="7">
    <location>
        <begin position="177"/>
        <end position="197"/>
    </location>
</feature>
<feature type="transmembrane region" description="Helical" evidence="7">
    <location>
        <begin position="151"/>
        <end position="171"/>
    </location>
</feature>
<feature type="domain" description="Major facilitator superfamily (MFS) profile" evidence="8">
    <location>
        <begin position="24"/>
        <end position="464"/>
    </location>
</feature>
<dbReference type="PROSITE" id="PS50850">
    <property type="entry name" value="MFS"/>
    <property type="match status" value="1"/>
</dbReference>
<feature type="transmembrane region" description="Helical" evidence="7">
    <location>
        <begin position="240"/>
        <end position="258"/>
    </location>
</feature>
<dbReference type="Gene3D" id="1.20.1250.20">
    <property type="entry name" value="MFS general substrate transporter like domains"/>
    <property type="match status" value="1"/>
</dbReference>
<dbReference type="GO" id="GO:0005886">
    <property type="term" value="C:plasma membrane"/>
    <property type="evidence" value="ECO:0007669"/>
    <property type="project" value="UniProtKB-SubCell"/>
</dbReference>
<dbReference type="SUPFAM" id="SSF103473">
    <property type="entry name" value="MFS general substrate transporter"/>
    <property type="match status" value="1"/>
</dbReference>
<keyword evidence="10" id="KW-1185">Reference proteome</keyword>
<protein>
    <submittedName>
        <fullName evidence="9">EmrB/QacA subfamily drug resistance transporter</fullName>
    </submittedName>
</protein>
<evidence type="ECO:0000256" key="1">
    <source>
        <dbReference type="ARBA" id="ARBA00004651"/>
    </source>
</evidence>
<feature type="transmembrane region" description="Helical" evidence="7">
    <location>
        <begin position="437"/>
        <end position="457"/>
    </location>
</feature>
<feature type="transmembrane region" description="Helical" evidence="7">
    <location>
        <begin position="371"/>
        <end position="392"/>
    </location>
</feature>
<dbReference type="AlphaFoldDB" id="A0A840VBI2"/>
<comment type="caution">
    <text evidence="9">The sequence shown here is derived from an EMBL/GenBank/DDBJ whole genome shotgun (WGS) entry which is preliminary data.</text>
</comment>
<feature type="transmembrane region" description="Helical" evidence="7">
    <location>
        <begin position="89"/>
        <end position="112"/>
    </location>
</feature>
<dbReference type="Pfam" id="PF07690">
    <property type="entry name" value="MFS_1"/>
    <property type="match status" value="2"/>
</dbReference>
<dbReference type="PANTHER" id="PTHR23501:SF197">
    <property type="entry name" value="COMD"/>
    <property type="match status" value="1"/>
</dbReference>
<dbReference type="RefSeq" id="WP_183265982.1">
    <property type="nucleotide sequence ID" value="NZ_JACHFJ010000003.1"/>
</dbReference>
<sequence length="474" mass="48702">MTANASATAIPEQRDYSHAERLRVVTGVITCILLVALDQSVVLPAIPQIAANLHGDAHLSWVVSAYLLTTTATTPIYGKLSDHIGRYKVLAPALLVFLAACVVCAVADSVPMLALGRALQGLGGGALAAVGQAAVADVVPPRERGRYQGWFASMWALSSLAGPVVGGFITQHLSWRWIFWGNLPLAVIALVMSTRALRSLPVAGTKGRIDYAGAALLMFSVAATVLALSEGGTDFPWLSWQEAAIWAAALLGFALLAAQQRIAPAPLLPAALLSRVGGVALLGGLTSAALFTAIFLLPLLLQWIYGETASTAGLHLVPMLFASTIGAFAAGQTTRRTGQVKPVLTAALLIGTIGYGLLCFSLHAASPLWPVGFAALGGIGLGGLMPTTLVAVQSLAHRGEMGAATGILLVVRAMGGTFGATLAGVAITLAGHASLSGFRLGFLAAAIFLVLGVALVVRLPRIDLHASVTTGKPA</sequence>
<evidence type="ECO:0000313" key="9">
    <source>
        <dbReference type="EMBL" id="MBB5372974.1"/>
    </source>
</evidence>
<dbReference type="InterPro" id="IPR020846">
    <property type="entry name" value="MFS_dom"/>
</dbReference>
<dbReference type="GO" id="GO:0022857">
    <property type="term" value="F:transmembrane transporter activity"/>
    <property type="evidence" value="ECO:0007669"/>
    <property type="project" value="InterPro"/>
</dbReference>
<accession>A0A840VBI2</accession>
<dbReference type="FunFam" id="1.20.1720.10:FF:000004">
    <property type="entry name" value="EmrB/QacA family drug resistance transporter"/>
    <property type="match status" value="1"/>
</dbReference>
<dbReference type="InterPro" id="IPR001958">
    <property type="entry name" value="Tet-R_TetA/multi-R_MdtG-like"/>
</dbReference>
<feature type="transmembrane region" description="Helical" evidence="7">
    <location>
        <begin position="279"/>
        <end position="305"/>
    </location>
</feature>
<keyword evidence="4 7" id="KW-0812">Transmembrane</keyword>
<dbReference type="PANTHER" id="PTHR23501">
    <property type="entry name" value="MAJOR FACILITATOR SUPERFAMILY"/>
    <property type="match status" value="1"/>
</dbReference>
<keyword evidence="2" id="KW-0813">Transport</keyword>
<name>A0A840VBI2_9PROT</name>
<keyword evidence="5 7" id="KW-1133">Transmembrane helix</keyword>
<dbReference type="InterPro" id="IPR036259">
    <property type="entry name" value="MFS_trans_sf"/>
</dbReference>
<evidence type="ECO:0000313" key="10">
    <source>
        <dbReference type="Proteomes" id="UP000553706"/>
    </source>
</evidence>
<keyword evidence="6 7" id="KW-0472">Membrane</keyword>
<feature type="transmembrane region" description="Helical" evidence="7">
    <location>
        <begin position="24"/>
        <end position="46"/>
    </location>
</feature>
<organism evidence="9 10">
    <name type="scientific">Acidocella aromatica</name>
    <dbReference type="NCBI Taxonomy" id="1303579"/>
    <lineage>
        <taxon>Bacteria</taxon>
        <taxon>Pseudomonadati</taxon>
        <taxon>Pseudomonadota</taxon>
        <taxon>Alphaproteobacteria</taxon>
        <taxon>Acetobacterales</taxon>
        <taxon>Acidocellaceae</taxon>
        <taxon>Acidocella</taxon>
    </lineage>
</organism>
<dbReference type="Proteomes" id="UP000553706">
    <property type="component" value="Unassembled WGS sequence"/>
</dbReference>
<feature type="transmembrane region" description="Helical" evidence="7">
    <location>
        <begin position="209"/>
        <end position="228"/>
    </location>
</feature>
<evidence type="ECO:0000256" key="2">
    <source>
        <dbReference type="ARBA" id="ARBA00022448"/>
    </source>
</evidence>